<name>A0A4Y2FKD0_ARAVE</name>
<feature type="region of interest" description="Disordered" evidence="1">
    <location>
        <begin position="29"/>
        <end position="104"/>
    </location>
</feature>
<gene>
    <name evidence="2" type="ORF">AVEN_137316_1</name>
</gene>
<comment type="caution">
    <text evidence="2">The sequence shown here is derived from an EMBL/GenBank/DDBJ whole genome shotgun (WGS) entry which is preliminary data.</text>
</comment>
<feature type="compositionally biased region" description="Basic and acidic residues" evidence="1">
    <location>
        <begin position="29"/>
        <end position="55"/>
    </location>
</feature>
<dbReference type="Proteomes" id="UP000499080">
    <property type="component" value="Unassembled WGS sequence"/>
</dbReference>
<sequence>MNNIGRLDWSYSLSNRFVIIRCVTQVPTEDRISTAETPDKCMDSSEESSGIHDISDQPGPSSTYYSDVSGSGGLVVRCRPRSRRVPDSKPYSTEDPSCFGYVAR</sequence>
<protein>
    <submittedName>
        <fullName evidence="2">Uncharacterized protein</fullName>
    </submittedName>
</protein>
<reference evidence="2 3" key="1">
    <citation type="journal article" date="2019" name="Sci. Rep.">
        <title>Orb-weaving spider Araneus ventricosus genome elucidates the spidroin gene catalogue.</title>
        <authorList>
            <person name="Kono N."/>
            <person name="Nakamura H."/>
            <person name="Ohtoshi R."/>
            <person name="Moran D.A.P."/>
            <person name="Shinohara A."/>
            <person name="Yoshida Y."/>
            <person name="Fujiwara M."/>
            <person name="Mori M."/>
            <person name="Tomita M."/>
            <person name="Arakawa K."/>
        </authorList>
    </citation>
    <scope>NUCLEOTIDE SEQUENCE [LARGE SCALE GENOMIC DNA]</scope>
</reference>
<accession>A0A4Y2FKD0</accession>
<evidence type="ECO:0000256" key="1">
    <source>
        <dbReference type="SAM" id="MobiDB-lite"/>
    </source>
</evidence>
<feature type="compositionally biased region" description="Polar residues" evidence="1">
    <location>
        <begin position="58"/>
        <end position="69"/>
    </location>
</feature>
<evidence type="ECO:0000313" key="3">
    <source>
        <dbReference type="Proteomes" id="UP000499080"/>
    </source>
</evidence>
<organism evidence="2 3">
    <name type="scientific">Araneus ventricosus</name>
    <name type="common">Orbweaver spider</name>
    <name type="synonym">Epeira ventricosa</name>
    <dbReference type="NCBI Taxonomy" id="182803"/>
    <lineage>
        <taxon>Eukaryota</taxon>
        <taxon>Metazoa</taxon>
        <taxon>Ecdysozoa</taxon>
        <taxon>Arthropoda</taxon>
        <taxon>Chelicerata</taxon>
        <taxon>Arachnida</taxon>
        <taxon>Araneae</taxon>
        <taxon>Araneomorphae</taxon>
        <taxon>Entelegynae</taxon>
        <taxon>Araneoidea</taxon>
        <taxon>Araneidae</taxon>
        <taxon>Araneus</taxon>
    </lineage>
</organism>
<keyword evidence="3" id="KW-1185">Reference proteome</keyword>
<dbReference type="EMBL" id="BGPR01000944">
    <property type="protein sequence ID" value="GBM40809.1"/>
    <property type="molecule type" value="Genomic_DNA"/>
</dbReference>
<proteinExistence type="predicted"/>
<evidence type="ECO:0000313" key="2">
    <source>
        <dbReference type="EMBL" id="GBM40809.1"/>
    </source>
</evidence>
<dbReference type="AlphaFoldDB" id="A0A4Y2FKD0"/>